<name>A0A9D4ZK26_ADICA</name>
<sequence length="677" mass="74973">MRGRAFGKLFFTDALQRAKDPHQLGCLLKESLFHSSCHELPQREVLGSSVFTRDAPASVLHQDCGTDSLITKQQHLFPPRSHLTRTIVHHPHLCCQGHRHLHRAHFSTSSSADIDADSKSTVESLPAKGTKHRNALTLKLKALCESSLSDREALHALEASVLEIKECDDPEGLLAGAAYLKLATVYGTSHSPDIMKGLLYAKKAVNAYVPRGPTLKLATSYYILALIYITMGDCQGALVQLEESECVMRRMKVTPCDKYCVALKHDVQTVMGEACDQFCNEVKFEVQSLLGVAKLRLGRHDEAAAHINKSVKFKQKLLQAGSSALGMFYVDTAEDLKLVNDHKTAALLCRRAVKILSKCYGCNSVGEAKARSLLSNIYYDLGKFEESLAQSKSARRIWKHLGKVEELICSSLNAERSLVCLHMWNEAISMLEEVIEATEPGNKSQGIALILAARVCVLSNNDDSATRYFRRALEALEHQGPCVQMAGTLLLLSVAYEDRKEFQQAAVVCEKAKEVFDQCPGSEAVTTAAEVEGKVGCLLVHAGRHEAAILPLENSISKLKHVLGKDLLYAHFYLGLAYPQVQKYQEALEQFEAAKRLSNCIEVGIPMQVAIYSNLAATYSAVCRLDEAIECQKVVVDLLKVNTVEDYTLEEVKMRLTAYIQEGEALKESAWHNRRDV</sequence>
<evidence type="ECO:0000313" key="2">
    <source>
        <dbReference type="EMBL" id="KAI5078414.1"/>
    </source>
</evidence>
<feature type="repeat" description="TPR" evidence="1">
    <location>
        <begin position="568"/>
        <end position="601"/>
    </location>
</feature>
<dbReference type="EMBL" id="JABFUD020000006">
    <property type="protein sequence ID" value="KAI5078414.1"/>
    <property type="molecule type" value="Genomic_DNA"/>
</dbReference>
<dbReference type="InterPro" id="IPR019734">
    <property type="entry name" value="TPR_rpt"/>
</dbReference>
<evidence type="ECO:0000313" key="3">
    <source>
        <dbReference type="Proteomes" id="UP000886520"/>
    </source>
</evidence>
<dbReference type="OrthoDB" id="1956509at2759"/>
<keyword evidence="3" id="KW-1185">Reference proteome</keyword>
<dbReference type="PROSITE" id="PS50005">
    <property type="entry name" value="TPR"/>
    <property type="match status" value="1"/>
</dbReference>
<dbReference type="PANTHER" id="PTHR47459">
    <property type="entry name" value="KINESIN LIGHT CHAIN-RELATED"/>
    <property type="match status" value="1"/>
</dbReference>
<gene>
    <name evidence="2" type="ORF">GOP47_0006085</name>
</gene>
<dbReference type="Gene3D" id="1.25.40.10">
    <property type="entry name" value="Tetratricopeptide repeat domain"/>
    <property type="match status" value="2"/>
</dbReference>
<reference evidence="2" key="1">
    <citation type="submission" date="2021-01" db="EMBL/GenBank/DDBJ databases">
        <title>Adiantum capillus-veneris genome.</title>
        <authorList>
            <person name="Fang Y."/>
            <person name="Liao Q."/>
        </authorList>
    </citation>
    <scope>NUCLEOTIDE SEQUENCE</scope>
    <source>
        <strain evidence="2">H3</strain>
        <tissue evidence="2">Leaf</tissue>
    </source>
</reference>
<dbReference type="PANTHER" id="PTHR47459:SF1">
    <property type="entry name" value="KINESIN LIGHT CHAIN-RELATED"/>
    <property type="match status" value="1"/>
</dbReference>
<organism evidence="2 3">
    <name type="scientific">Adiantum capillus-veneris</name>
    <name type="common">Maidenhair fern</name>
    <dbReference type="NCBI Taxonomy" id="13818"/>
    <lineage>
        <taxon>Eukaryota</taxon>
        <taxon>Viridiplantae</taxon>
        <taxon>Streptophyta</taxon>
        <taxon>Embryophyta</taxon>
        <taxon>Tracheophyta</taxon>
        <taxon>Polypodiopsida</taxon>
        <taxon>Polypodiidae</taxon>
        <taxon>Polypodiales</taxon>
        <taxon>Pteridineae</taxon>
        <taxon>Pteridaceae</taxon>
        <taxon>Vittarioideae</taxon>
        <taxon>Adiantum</taxon>
    </lineage>
</organism>
<dbReference type="Proteomes" id="UP000886520">
    <property type="component" value="Chromosome 6"/>
</dbReference>
<comment type="caution">
    <text evidence="2">The sequence shown here is derived from an EMBL/GenBank/DDBJ whole genome shotgun (WGS) entry which is preliminary data.</text>
</comment>
<keyword evidence="1" id="KW-0802">TPR repeat</keyword>
<dbReference type="AlphaFoldDB" id="A0A9D4ZK26"/>
<proteinExistence type="predicted"/>
<protein>
    <submittedName>
        <fullName evidence="2">Uncharacterized protein</fullName>
    </submittedName>
</protein>
<dbReference type="InterPro" id="IPR011990">
    <property type="entry name" value="TPR-like_helical_dom_sf"/>
</dbReference>
<evidence type="ECO:0000256" key="1">
    <source>
        <dbReference type="PROSITE-ProRule" id="PRU00339"/>
    </source>
</evidence>
<dbReference type="SUPFAM" id="SSF48452">
    <property type="entry name" value="TPR-like"/>
    <property type="match status" value="2"/>
</dbReference>
<dbReference type="SMART" id="SM00028">
    <property type="entry name" value="TPR"/>
    <property type="match status" value="7"/>
</dbReference>
<accession>A0A9D4ZK26</accession>